<sequence length="254" mass="28976">MDFPVVDVELPSQLQTSSELEAMVNLKGREVEDRDVSTGIRIRAIRQEGLRVGAQTGLAARYSMIMEYWSSVEEKLNVTFSFTGFVREGRLLMPAIVQVDNALSYDPETGAATQVQKAYTVEEEARVVTSIPTWRDYVYQVYERPEAPHESLLPRNDEEVDEWKKALREGWTAGVFQADQIYEDRVNQLVRAVEGRHLYRTLEAKNMISPAALRVESNRVTFNGRTMNIGETIYMVGGDAQYNTAADWKPVWTR</sequence>
<accession>A0A0F9X132</accession>
<gene>
    <name evidence="1" type="ORF">LCGC14_0282970</name>
</gene>
<name>A0A0F9X132_9ZZZZ</name>
<proteinExistence type="predicted"/>
<evidence type="ECO:0000313" key="1">
    <source>
        <dbReference type="EMBL" id="KKN85128.1"/>
    </source>
</evidence>
<dbReference type="EMBL" id="LAZR01000163">
    <property type="protein sequence ID" value="KKN85128.1"/>
    <property type="molecule type" value="Genomic_DNA"/>
</dbReference>
<organism evidence="1">
    <name type="scientific">marine sediment metagenome</name>
    <dbReference type="NCBI Taxonomy" id="412755"/>
    <lineage>
        <taxon>unclassified sequences</taxon>
        <taxon>metagenomes</taxon>
        <taxon>ecological metagenomes</taxon>
    </lineage>
</organism>
<dbReference type="Pfam" id="PF16932">
    <property type="entry name" value="T4SS_TraI"/>
    <property type="match status" value="1"/>
</dbReference>
<comment type="caution">
    <text evidence="1">The sequence shown here is derived from an EMBL/GenBank/DDBJ whole genome shotgun (WGS) entry which is preliminary data.</text>
</comment>
<protein>
    <submittedName>
        <fullName evidence="1">Uncharacterized protein</fullName>
    </submittedName>
</protein>
<dbReference type="InterPro" id="IPR031618">
    <property type="entry name" value="T4SS_TraI"/>
</dbReference>
<dbReference type="AlphaFoldDB" id="A0A0F9X132"/>
<reference evidence="1" key="1">
    <citation type="journal article" date="2015" name="Nature">
        <title>Complex archaea that bridge the gap between prokaryotes and eukaryotes.</title>
        <authorList>
            <person name="Spang A."/>
            <person name="Saw J.H."/>
            <person name="Jorgensen S.L."/>
            <person name="Zaremba-Niedzwiedzka K."/>
            <person name="Martijn J."/>
            <person name="Lind A.E."/>
            <person name="van Eijk R."/>
            <person name="Schleper C."/>
            <person name="Guy L."/>
            <person name="Ettema T.J."/>
        </authorList>
    </citation>
    <scope>NUCLEOTIDE SEQUENCE</scope>
</reference>